<dbReference type="EMBL" id="UINC01001189">
    <property type="protein sequence ID" value="SUZ73764.1"/>
    <property type="molecule type" value="Genomic_DNA"/>
</dbReference>
<dbReference type="PANTHER" id="PTHR43757:SF2">
    <property type="entry name" value="AMINOMETHYLTRANSFERASE, MITOCHONDRIAL"/>
    <property type="match status" value="1"/>
</dbReference>
<dbReference type="AlphaFoldDB" id="A0A381Q4D5"/>
<dbReference type="Gene3D" id="3.30.70.1400">
    <property type="entry name" value="Aminomethyltransferase beta-barrel domains"/>
    <property type="match status" value="1"/>
</dbReference>
<evidence type="ECO:0000259" key="7">
    <source>
        <dbReference type="Pfam" id="PF01571"/>
    </source>
</evidence>
<protein>
    <recommendedName>
        <fullName evidence="2">aminomethyltransferase</fullName>
        <ecNumber evidence="2">2.1.2.10</ecNumber>
    </recommendedName>
    <alternativeName>
        <fullName evidence="5">Glycine cleavage system T protein</fullName>
    </alternativeName>
</protein>
<organism evidence="9">
    <name type="scientific">marine metagenome</name>
    <dbReference type="NCBI Taxonomy" id="408172"/>
    <lineage>
        <taxon>unclassified sequences</taxon>
        <taxon>metagenomes</taxon>
        <taxon>ecological metagenomes</taxon>
    </lineage>
</organism>
<feature type="domain" description="GCVT N-terminal" evidence="7">
    <location>
        <begin position="10"/>
        <end position="266"/>
    </location>
</feature>
<dbReference type="InterPro" id="IPR022903">
    <property type="entry name" value="GcvT_bac"/>
</dbReference>
<dbReference type="InterPro" id="IPR006223">
    <property type="entry name" value="GcvT"/>
</dbReference>
<evidence type="ECO:0000256" key="5">
    <source>
        <dbReference type="ARBA" id="ARBA00031395"/>
    </source>
</evidence>
<reference evidence="9" key="1">
    <citation type="submission" date="2018-05" db="EMBL/GenBank/DDBJ databases">
        <authorList>
            <person name="Lanie J.A."/>
            <person name="Ng W.-L."/>
            <person name="Kazmierczak K.M."/>
            <person name="Andrzejewski T.M."/>
            <person name="Davidsen T.M."/>
            <person name="Wayne K.J."/>
            <person name="Tettelin H."/>
            <person name="Glass J.I."/>
            <person name="Rusch D."/>
            <person name="Podicherti R."/>
            <person name="Tsui H.-C.T."/>
            <person name="Winkler M.E."/>
        </authorList>
    </citation>
    <scope>NUCLEOTIDE SEQUENCE</scope>
</reference>
<dbReference type="InterPro" id="IPR029043">
    <property type="entry name" value="GcvT/YgfZ_C"/>
</dbReference>
<evidence type="ECO:0000313" key="9">
    <source>
        <dbReference type="EMBL" id="SUZ73764.1"/>
    </source>
</evidence>
<dbReference type="Pfam" id="PF01571">
    <property type="entry name" value="GCV_T"/>
    <property type="match status" value="1"/>
</dbReference>
<evidence type="ECO:0000256" key="1">
    <source>
        <dbReference type="ARBA" id="ARBA00008609"/>
    </source>
</evidence>
<evidence type="ECO:0000256" key="4">
    <source>
        <dbReference type="ARBA" id="ARBA00022679"/>
    </source>
</evidence>
<keyword evidence="4" id="KW-0808">Transferase</keyword>
<dbReference type="NCBIfam" id="NF001567">
    <property type="entry name" value="PRK00389.1"/>
    <property type="match status" value="1"/>
</dbReference>
<dbReference type="EC" id="2.1.2.10" evidence="2"/>
<gene>
    <name evidence="9" type="ORF">METZ01_LOCUS26618</name>
</gene>
<dbReference type="GO" id="GO:0006546">
    <property type="term" value="P:glycine catabolic process"/>
    <property type="evidence" value="ECO:0007669"/>
    <property type="project" value="InterPro"/>
</dbReference>
<dbReference type="NCBIfam" id="TIGR00528">
    <property type="entry name" value="gcvT"/>
    <property type="match status" value="1"/>
</dbReference>
<dbReference type="Gene3D" id="4.10.1250.10">
    <property type="entry name" value="Aminomethyltransferase fragment"/>
    <property type="match status" value="1"/>
</dbReference>
<comment type="similarity">
    <text evidence="1">Belongs to the GcvT family.</text>
</comment>
<dbReference type="PANTHER" id="PTHR43757">
    <property type="entry name" value="AMINOMETHYLTRANSFERASE"/>
    <property type="match status" value="1"/>
</dbReference>
<dbReference type="InterPro" id="IPR006222">
    <property type="entry name" value="GCVT_N"/>
</dbReference>
<dbReference type="GO" id="GO:0005960">
    <property type="term" value="C:glycine cleavage complex"/>
    <property type="evidence" value="ECO:0007669"/>
    <property type="project" value="InterPro"/>
</dbReference>
<comment type="catalytic activity">
    <reaction evidence="6">
        <text>N(6)-[(R)-S(8)-aminomethyldihydrolipoyl]-L-lysyl-[protein] + (6S)-5,6,7,8-tetrahydrofolate = N(6)-[(R)-dihydrolipoyl]-L-lysyl-[protein] + (6R)-5,10-methylene-5,6,7,8-tetrahydrofolate + NH4(+)</text>
        <dbReference type="Rhea" id="RHEA:16945"/>
        <dbReference type="Rhea" id="RHEA-COMP:10475"/>
        <dbReference type="Rhea" id="RHEA-COMP:10492"/>
        <dbReference type="ChEBI" id="CHEBI:15636"/>
        <dbReference type="ChEBI" id="CHEBI:28938"/>
        <dbReference type="ChEBI" id="CHEBI:57453"/>
        <dbReference type="ChEBI" id="CHEBI:83100"/>
        <dbReference type="ChEBI" id="CHEBI:83143"/>
        <dbReference type="EC" id="2.1.2.10"/>
    </reaction>
</comment>
<dbReference type="InterPro" id="IPR028896">
    <property type="entry name" value="GcvT/YgfZ/DmdA"/>
</dbReference>
<dbReference type="SUPFAM" id="SSF103025">
    <property type="entry name" value="Folate-binding domain"/>
    <property type="match status" value="1"/>
</dbReference>
<keyword evidence="3" id="KW-0032">Aminotransferase</keyword>
<dbReference type="GO" id="GO:0008483">
    <property type="term" value="F:transaminase activity"/>
    <property type="evidence" value="ECO:0007669"/>
    <property type="project" value="UniProtKB-KW"/>
</dbReference>
<name>A0A381Q4D5_9ZZZZ</name>
<dbReference type="Gene3D" id="3.30.1360.120">
    <property type="entry name" value="Probable tRNA modification gtpase trme, domain 1"/>
    <property type="match status" value="1"/>
</dbReference>
<feature type="domain" description="Aminomethyltransferase C-terminal" evidence="8">
    <location>
        <begin position="286"/>
        <end position="362"/>
    </location>
</feature>
<dbReference type="GO" id="GO:0004047">
    <property type="term" value="F:aminomethyltransferase activity"/>
    <property type="evidence" value="ECO:0007669"/>
    <property type="project" value="UniProtKB-EC"/>
</dbReference>
<dbReference type="HAMAP" id="MF_00259">
    <property type="entry name" value="GcvT"/>
    <property type="match status" value="1"/>
</dbReference>
<dbReference type="SUPFAM" id="SSF101790">
    <property type="entry name" value="Aminomethyltransferase beta-barrel domain"/>
    <property type="match status" value="1"/>
</dbReference>
<evidence type="ECO:0000256" key="2">
    <source>
        <dbReference type="ARBA" id="ARBA00012616"/>
    </source>
</evidence>
<sequence length="369" mass="40056">MNDTLKKTPLYDVHLGLGAKMVPFAEYEMPVQYPTGITEEHRAVRRAAGLFDVSHMGEFVISGPQALDLVQFVSVNDAAGLAVGQCQYSVMCAEDGGVRDDVIVYHMDDHYMLVVNASRRAQDWAWLVERAGGFQVTLEDPSDDIGLLALQGPRAQEILDPVTDLILDDVAYYNFAEGTVAGCPATISRTGYTGEDGFELYVTEEDTVAVWDAVVEQGEGSGLLPCGLGSRDSLRLEMGFALYGNELDEEHTPLAGRLGWVVKLDKGDFSGRDALVRQREEGSHHKLVGIRLTERGFPRPGYPIVHDGNVAGSVTSGTVSPSLGYGIVLGYLPPELVGPDTEVGVRIRDKVVPGVVVRLPFYTQGSARR</sequence>
<dbReference type="GO" id="GO:0005829">
    <property type="term" value="C:cytosol"/>
    <property type="evidence" value="ECO:0007669"/>
    <property type="project" value="TreeGrafter"/>
</dbReference>
<dbReference type="InterPro" id="IPR027266">
    <property type="entry name" value="TrmE/GcvT-like"/>
</dbReference>
<dbReference type="Gene3D" id="2.40.30.110">
    <property type="entry name" value="Aminomethyltransferase beta-barrel domains"/>
    <property type="match status" value="1"/>
</dbReference>
<evidence type="ECO:0000259" key="8">
    <source>
        <dbReference type="Pfam" id="PF08669"/>
    </source>
</evidence>
<dbReference type="Pfam" id="PF08669">
    <property type="entry name" value="GCV_T_C"/>
    <property type="match status" value="1"/>
</dbReference>
<dbReference type="InterPro" id="IPR013977">
    <property type="entry name" value="GcvT_C"/>
</dbReference>
<dbReference type="FunFam" id="3.30.70.1400:FF:000001">
    <property type="entry name" value="Aminomethyltransferase"/>
    <property type="match status" value="1"/>
</dbReference>
<proteinExistence type="inferred from homology"/>
<evidence type="ECO:0000256" key="6">
    <source>
        <dbReference type="ARBA" id="ARBA00047665"/>
    </source>
</evidence>
<accession>A0A381Q4D5</accession>
<dbReference type="PIRSF" id="PIRSF006487">
    <property type="entry name" value="GcvT"/>
    <property type="match status" value="1"/>
</dbReference>
<evidence type="ECO:0000256" key="3">
    <source>
        <dbReference type="ARBA" id="ARBA00022576"/>
    </source>
</evidence>